<keyword evidence="3" id="KW-1185">Reference proteome</keyword>
<reference evidence="2" key="1">
    <citation type="journal article" date="2014" name="Int. J. Syst. Evol. Microbiol.">
        <title>Complete genome sequence of Corynebacterium casei LMG S-19264T (=DSM 44701T), isolated from a smear-ripened cheese.</title>
        <authorList>
            <consortium name="US DOE Joint Genome Institute (JGI-PGF)"/>
            <person name="Walter F."/>
            <person name="Albersmeier A."/>
            <person name="Kalinowski J."/>
            <person name="Ruckert C."/>
        </authorList>
    </citation>
    <scope>NUCLEOTIDE SEQUENCE</scope>
    <source>
        <strain evidence="2">KCTC 12870</strain>
    </source>
</reference>
<protein>
    <submittedName>
        <fullName evidence="2">Uncharacterized protein</fullName>
    </submittedName>
</protein>
<keyword evidence="1" id="KW-0732">Signal</keyword>
<dbReference type="Proteomes" id="UP000642829">
    <property type="component" value="Unassembled WGS sequence"/>
</dbReference>
<feature type="chain" id="PRO_5035243277" evidence="1">
    <location>
        <begin position="30"/>
        <end position="181"/>
    </location>
</feature>
<name>A0A8J3DBD6_9BACT</name>
<reference evidence="2" key="2">
    <citation type="submission" date="2020-09" db="EMBL/GenBank/DDBJ databases">
        <authorList>
            <person name="Sun Q."/>
            <person name="Kim S."/>
        </authorList>
    </citation>
    <scope>NUCLEOTIDE SEQUENCE</scope>
    <source>
        <strain evidence="2">KCTC 12870</strain>
    </source>
</reference>
<feature type="signal peptide" evidence="1">
    <location>
        <begin position="1"/>
        <end position="29"/>
    </location>
</feature>
<dbReference type="EMBL" id="BMXG01000008">
    <property type="protein sequence ID" value="GHC00734.1"/>
    <property type="molecule type" value="Genomic_DNA"/>
</dbReference>
<dbReference type="RefSeq" id="WP_189513909.1">
    <property type="nucleotide sequence ID" value="NZ_BMXG01000008.1"/>
</dbReference>
<evidence type="ECO:0000256" key="1">
    <source>
        <dbReference type="SAM" id="SignalP"/>
    </source>
</evidence>
<organism evidence="2 3">
    <name type="scientific">Cerasicoccus arenae</name>
    <dbReference type="NCBI Taxonomy" id="424488"/>
    <lineage>
        <taxon>Bacteria</taxon>
        <taxon>Pseudomonadati</taxon>
        <taxon>Verrucomicrobiota</taxon>
        <taxon>Opitutia</taxon>
        <taxon>Puniceicoccales</taxon>
        <taxon>Cerasicoccaceae</taxon>
        <taxon>Cerasicoccus</taxon>
    </lineage>
</organism>
<sequence length="181" mass="19691">MRNNQSAVNTLGRLIALLTFSFVASPVCASPSAGEPVQNTQGQLIGSILGPVNESPRLKPSVVIQLNDGEKKVKTNCCLTSQGDSLVLNESVISKSDNESAIEAAFEVRAMTMVMIMQSHEDTRLLGDVTDLVYDLHDNTLHIRGSLDSVDSFHRVLNVTIELCDYEIAPDITIRRPIVPS</sequence>
<gene>
    <name evidence="2" type="ORF">GCM10007047_16500</name>
</gene>
<evidence type="ECO:0000313" key="2">
    <source>
        <dbReference type="EMBL" id="GHC00734.1"/>
    </source>
</evidence>
<accession>A0A8J3DBD6</accession>
<dbReference type="AlphaFoldDB" id="A0A8J3DBD6"/>
<evidence type="ECO:0000313" key="3">
    <source>
        <dbReference type="Proteomes" id="UP000642829"/>
    </source>
</evidence>
<comment type="caution">
    <text evidence="2">The sequence shown here is derived from an EMBL/GenBank/DDBJ whole genome shotgun (WGS) entry which is preliminary data.</text>
</comment>
<proteinExistence type="predicted"/>